<evidence type="ECO:0000256" key="6">
    <source>
        <dbReference type="SAM" id="MobiDB-lite"/>
    </source>
</evidence>
<feature type="domain" description="MmeI-like N-terminal" evidence="7">
    <location>
        <begin position="11"/>
        <end position="181"/>
    </location>
</feature>
<dbReference type="GO" id="GO:0032259">
    <property type="term" value="P:methylation"/>
    <property type="evidence" value="ECO:0007669"/>
    <property type="project" value="UniProtKB-KW"/>
</dbReference>
<evidence type="ECO:0000313" key="12">
    <source>
        <dbReference type="EMBL" id="UTG68825.1"/>
    </source>
</evidence>
<dbReference type="RefSeq" id="WP_254323678.1">
    <property type="nucleotide sequence ID" value="NZ_CP073115.1"/>
</dbReference>
<dbReference type="InterPro" id="IPR046820">
    <property type="entry name" value="MmeI_TRD"/>
</dbReference>
<evidence type="ECO:0000259" key="8">
    <source>
        <dbReference type="Pfam" id="PF20465"/>
    </source>
</evidence>
<dbReference type="PROSITE" id="PS00092">
    <property type="entry name" value="N6_MTASE"/>
    <property type="match status" value="1"/>
</dbReference>
<evidence type="ECO:0000256" key="4">
    <source>
        <dbReference type="ARBA" id="ARBA00047942"/>
    </source>
</evidence>
<dbReference type="Pfam" id="PF20464">
    <property type="entry name" value="MmeI_N"/>
    <property type="match status" value="1"/>
</dbReference>
<accession>A0A9X9N0J8</accession>
<reference evidence="12" key="1">
    <citation type="submission" date="2021-04" db="EMBL/GenBank/DDBJ databases">
        <title>Characterizing Neisseria spp. as novel respiratory pathobionts in bronchiectasis.</title>
        <authorList>
            <person name="Li L."/>
            <person name="Mac Aogain M."/>
            <person name="Xu T."/>
            <person name="Jaggi T.K."/>
            <person name="Chan L.Y."/>
            <person name="Keir H.R."/>
            <person name="Dicker A.J."/>
            <person name="Qu J."/>
            <person name="Liu Y."/>
            <person name="Chen H.S."/>
            <person name="Koh M.S."/>
            <person name="Ong T.H."/>
            <person name="Lim A.Y.H."/>
            <person name="Abisheganaden J."/>
            <person name="Low T.B."/>
            <person name="Oliver B.G."/>
            <person name="Tan N.S."/>
            <person name="Fang M."/>
            <person name="Chalmers J.D."/>
            <person name="Chotirmall S.H."/>
        </authorList>
    </citation>
    <scope>NUCLEOTIDE SEQUENCE</scope>
    <source>
        <strain evidence="12">TT0077</strain>
    </source>
</reference>
<dbReference type="PANTHER" id="PTHR33841">
    <property type="entry name" value="DNA METHYLTRANSFERASE YEEA-RELATED"/>
    <property type="match status" value="1"/>
</dbReference>
<organism evidence="12 13">
    <name type="scientific">Neisseria subflava</name>
    <dbReference type="NCBI Taxonomy" id="28449"/>
    <lineage>
        <taxon>Bacteria</taxon>
        <taxon>Pseudomonadati</taxon>
        <taxon>Pseudomonadota</taxon>
        <taxon>Betaproteobacteria</taxon>
        <taxon>Neisseriales</taxon>
        <taxon>Neisseriaceae</taxon>
        <taxon>Neisseria</taxon>
    </lineage>
</organism>
<dbReference type="InterPro" id="IPR046816">
    <property type="entry name" value="MmeI_Mtase"/>
</dbReference>
<keyword evidence="5" id="KW-0175">Coiled coil</keyword>
<dbReference type="GO" id="GO:0009007">
    <property type="term" value="F:site-specific DNA-methyltransferase (adenine-specific) activity"/>
    <property type="evidence" value="ECO:0007669"/>
    <property type="project" value="UniProtKB-EC"/>
</dbReference>
<evidence type="ECO:0000313" key="13">
    <source>
        <dbReference type="Proteomes" id="UP001057296"/>
    </source>
</evidence>
<dbReference type="Pfam" id="PF20473">
    <property type="entry name" value="MmeI_Mtase"/>
    <property type="match status" value="1"/>
</dbReference>
<evidence type="ECO:0000256" key="3">
    <source>
        <dbReference type="ARBA" id="ARBA00022679"/>
    </source>
</evidence>
<dbReference type="InterPro" id="IPR050953">
    <property type="entry name" value="N4_N6_ade-DNA_methylase"/>
</dbReference>
<dbReference type="REBASE" id="641607">
    <property type="entry name" value="Nsu077ORF6130P"/>
</dbReference>
<gene>
    <name evidence="12" type="ORF">KCG54_06130</name>
</gene>
<feature type="domain" description="MmeI-like target recognition" evidence="9">
    <location>
        <begin position="640"/>
        <end position="847"/>
    </location>
</feature>
<feature type="region of interest" description="Disordered" evidence="6">
    <location>
        <begin position="854"/>
        <end position="876"/>
    </location>
</feature>
<evidence type="ECO:0000256" key="2">
    <source>
        <dbReference type="ARBA" id="ARBA00022603"/>
    </source>
</evidence>
<dbReference type="InterPro" id="IPR046819">
    <property type="entry name" value="MmeI_hel"/>
</dbReference>
<dbReference type="Proteomes" id="UP001057296">
    <property type="component" value="Chromosome"/>
</dbReference>
<feature type="domain" description="MmeI-like DNA-methyltransferase" evidence="11">
    <location>
        <begin position="348"/>
        <end position="594"/>
    </location>
</feature>
<evidence type="ECO:0000259" key="11">
    <source>
        <dbReference type="Pfam" id="PF20473"/>
    </source>
</evidence>
<dbReference type="Pfam" id="PF20465">
    <property type="entry name" value="MmeI_hel"/>
    <property type="match status" value="1"/>
</dbReference>
<feature type="domain" description="MmeI-like C-terminal" evidence="10">
    <location>
        <begin position="879"/>
        <end position="962"/>
    </location>
</feature>
<evidence type="ECO:0000259" key="9">
    <source>
        <dbReference type="Pfam" id="PF20466"/>
    </source>
</evidence>
<dbReference type="GO" id="GO:0003676">
    <property type="term" value="F:nucleic acid binding"/>
    <property type="evidence" value="ECO:0007669"/>
    <property type="project" value="InterPro"/>
</dbReference>
<proteinExistence type="predicted"/>
<protein>
    <recommendedName>
        <fullName evidence="1">site-specific DNA-methyltransferase (adenine-specific)</fullName>
        <ecNumber evidence="1">2.1.1.72</ecNumber>
    </recommendedName>
</protein>
<dbReference type="Pfam" id="PF20466">
    <property type="entry name" value="MmeI_TRD"/>
    <property type="match status" value="1"/>
</dbReference>
<comment type="catalytic activity">
    <reaction evidence="4">
        <text>a 2'-deoxyadenosine in DNA + S-adenosyl-L-methionine = an N(6)-methyl-2'-deoxyadenosine in DNA + S-adenosyl-L-homocysteine + H(+)</text>
        <dbReference type="Rhea" id="RHEA:15197"/>
        <dbReference type="Rhea" id="RHEA-COMP:12418"/>
        <dbReference type="Rhea" id="RHEA-COMP:12419"/>
        <dbReference type="ChEBI" id="CHEBI:15378"/>
        <dbReference type="ChEBI" id="CHEBI:57856"/>
        <dbReference type="ChEBI" id="CHEBI:59789"/>
        <dbReference type="ChEBI" id="CHEBI:90615"/>
        <dbReference type="ChEBI" id="CHEBI:90616"/>
        <dbReference type="EC" id="2.1.1.72"/>
    </reaction>
</comment>
<dbReference type="Pfam" id="PF20467">
    <property type="entry name" value="MmeI_C"/>
    <property type="match status" value="1"/>
</dbReference>
<keyword evidence="2 12" id="KW-0489">Methyltransferase</keyword>
<dbReference type="AlphaFoldDB" id="A0A9X9N0J8"/>
<evidence type="ECO:0000256" key="1">
    <source>
        <dbReference type="ARBA" id="ARBA00011900"/>
    </source>
</evidence>
<evidence type="ECO:0000259" key="10">
    <source>
        <dbReference type="Pfam" id="PF20467"/>
    </source>
</evidence>
<feature type="domain" description="MmeI-like helicase spacer" evidence="8">
    <location>
        <begin position="188"/>
        <end position="265"/>
    </location>
</feature>
<name>A0A9X9N0J8_NEISU</name>
<dbReference type="InterPro" id="IPR002052">
    <property type="entry name" value="DNA_methylase_N6_adenine_CS"/>
</dbReference>
<dbReference type="SUPFAM" id="SSF53335">
    <property type="entry name" value="S-adenosyl-L-methionine-dependent methyltransferases"/>
    <property type="match status" value="1"/>
</dbReference>
<evidence type="ECO:0000259" key="7">
    <source>
        <dbReference type="Pfam" id="PF20464"/>
    </source>
</evidence>
<dbReference type="Gene3D" id="3.40.50.150">
    <property type="entry name" value="Vaccinia Virus protein VP39"/>
    <property type="match status" value="1"/>
</dbReference>
<dbReference type="InterPro" id="IPR029063">
    <property type="entry name" value="SAM-dependent_MTases_sf"/>
</dbReference>
<dbReference type="InterPro" id="IPR046818">
    <property type="entry name" value="MmeI_C"/>
</dbReference>
<dbReference type="PANTHER" id="PTHR33841:SF1">
    <property type="entry name" value="DNA METHYLTRANSFERASE A"/>
    <property type="match status" value="1"/>
</dbReference>
<evidence type="ECO:0000256" key="5">
    <source>
        <dbReference type="SAM" id="Coils"/>
    </source>
</evidence>
<dbReference type="InterPro" id="IPR046817">
    <property type="entry name" value="MmeI_N"/>
</dbReference>
<dbReference type="PRINTS" id="PR00507">
    <property type="entry name" value="N12N6MTFRASE"/>
</dbReference>
<dbReference type="EMBL" id="CP073115">
    <property type="protein sequence ID" value="UTG68825.1"/>
    <property type="molecule type" value="Genomic_DNA"/>
</dbReference>
<keyword evidence="3" id="KW-0808">Transferase</keyword>
<dbReference type="EC" id="2.1.1.72" evidence="1"/>
<feature type="coiled-coil region" evidence="5">
    <location>
        <begin position="72"/>
        <end position="99"/>
    </location>
</feature>
<sequence length="976" mass="111129">MKTLLQLQSAAQNFADHYKNQTDERREKDTFWNEFFAIFGIDRKNVVHFEYAVKDPSNNTQFVDVFWEGIFLAEHKSANKNLAKAKEQAERYLQEIERTKPSALPEYYAVSDFAHFHLYRREPQESAENQWQFPLEALPEYITRGVFDFMFGIEAKVRQIQEEANIQAATAIGRLHDALQEEGIYEEHELRLFITRLLFLFFADDSAVFQRNYLFQDFLESCKEADTLGDKLNQLFEFLNTPDQKRSKTQSEKFKGFEYVNGGLFKERLRTFDFTAKQHRALIDCGNFDWRNISPEIFGTLFQSVMDAQERREAGAHYTEAANIDKVINGLFLENLRAEFEAVKALKRDKAKKLAAFYQKIQNLQFLDPACGCGNFLIVAYDRIRALEDDIIAEALKDKAGGLFDSPSVQCRLKQFHGIEIDEFAVLIARTAMWLKNHQCNIRTQIRFDGEVACHTLPLEDAAEVIHANSLRTPWQAADYIFGNPPFIGSTYQTKEQKNDLESICGNIKGYGLLDYVCNWYVKAAGIMAQNPQVQTAFVSTNSICQGQQVEILWGSLLNQGIEINFAHRTFQWTSQAAGKAAVHCIIVGFRQKPQMPSENCGANASENSALPKYLYDYPDIKGEPQKHAVANINPYLIDAPDLIITKRKTQISRENEMCKGNQPTDGGNLILSTDEKEALIAAEPLAEQYIRPFIGAEEFINGKTRWCLWFHGVSDVKRNHDLKQMPKVQARILAVKAMREASRKAATQKKAATSWLFDEIRQPSDGNFLIIPRVSSESRRFVPIGYLSHQIIISDSSFMLPNATLYHFGILCSTMHNAFMRTVAGRLESRYRYSNTVVYNNFPFPESCCKPDDDETACQEASGKKGETPRPSENNPLRSAIEAAAQAIFDIREKYRADALADDLPPPTLAELYAPDAGYPDLVKAHAALDKAVDKAYGYKKGKNTDDEAERVAFLFDLYRKAIESENTKPPKKSK</sequence>